<evidence type="ECO:0000313" key="3">
    <source>
        <dbReference type="EMBL" id="MFC0523610.1"/>
    </source>
</evidence>
<dbReference type="EMBL" id="JBHLTP010000005">
    <property type="protein sequence ID" value="MFC0523610.1"/>
    <property type="molecule type" value="Genomic_DNA"/>
</dbReference>
<dbReference type="EMBL" id="JBHLTP010000005">
    <property type="protein sequence ID" value="MFC0523608.1"/>
    <property type="molecule type" value="Genomic_DNA"/>
</dbReference>
<dbReference type="EMBL" id="JBHLTP010000005">
    <property type="protein sequence ID" value="MFC0523609.1"/>
    <property type="molecule type" value="Genomic_DNA"/>
</dbReference>
<comment type="caution">
    <text evidence="2">The sequence shown here is derived from an EMBL/GenBank/DDBJ whole genome shotgun (WGS) entry which is preliminary data.</text>
</comment>
<gene>
    <name evidence="1" type="ORF">ACFFGV_08415</name>
    <name evidence="2" type="ORF">ACFFGV_08420</name>
    <name evidence="3" type="ORF">ACFFGV_08425</name>
</gene>
<evidence type="ECO:0000313" key="2">
    <source>
        <dbReference type="EMBL" id="MFC0523609.1"/>
    </source>
</evidence>
<dbReference type="NCBIfam" id="NF038161">
    <property type="entry name" value="lant_II_LchA2"/>
    <property type="match status" value="1"/>
</dbReference>
<dbReference type="RefSeq" id="WP_377346631.1">
    <property type="nucleotide sequence ID" value="NZ_JBHLTP010000005.1"/>
</dbReference>
<organism evidence="2 4">
    <name type="scientific">Pontibacillus salicampi</name>
    <dbReference type="NCBI Taxonomy" id="1449801"/>
    <lineage>
        <taxon>Bacteria</taxon>
        <taxon>Bacillati</taxon>
        <taxon>Bacillota</taxon>
        <taxon>Bacilli</taxon>
        <taxon>Bacillales</taxon>
        <taxon>Bacillaceae</taxon>
        <taxon>Pontibacillus</taxon>
    </lineage>
</organism>
<reference evidence="2 4" key="1">
    <citation type="submission" date="2024-09" db="EMBL/GenBank/DDBJ databases">
        <authorList>
            <person name="Sun Q."/>
            <person name="Mori K."/>
        </authorList>
    </citation>
    <scope>NUCLEOTIDE SEQUENCE [LARGE SCALE GENOMIC DNA]</scope>
    <source>
        <strain evidence="2 4">NCAIM B.02529</strain>
    </source>
</reference>
<evidence type="ECO:0000313" key="4">
    <source>
        <dbReference type="Proteomes" id="UP001589836"/>
    </source>
</evidence>
<evidence type="ECO:0000313" key="1">
    <source>
        <dbReference type="EMBL" id="MFC0523608.1"/>
    </source>
</evidence>
<accession>A0ABV6LMR8</accession>
<protein>
    <submittedName>
        <fullName evidence="2">Class II lanthipeptide, LchA2/BrtA2 family</fullName>
    </submittedName>
</protein>
<name>A0ABV6LMR8_9BACI</name>
<sequence length="55" mass="5725">MKKINAIEEVSEQELKDLAGGAGEQPGTHPSITIPISAAMCPTTKCASIVKPCND</sequence>
<keyword evidence="4" id="KW-1185">Reference proteome</keyword>
<dbReference type="Proteomes" id="UP001589836">
    <property type="component" value="Unassembled WGS sequence"/>
</dbReference>
<proteinExistence type="predicted"/>